<reference evidence="2 3" key="1">
    <citation type="submission" date="2023-08" db="EMBL/GenBank/DDBJ databases">
        <title>Black Yeasts Isolated from many extreme environments.</title>
        <authorList>
            <person name="Coleine C."/>
            <person name="Stajich J.E."/>
            <person name="Selbmann L."/>
        </authorList>
    </citation>
    <scope>NUCLEOTIDE SEQUENCE [LARGE SCALE GENOMIC DNA]</scope>
    <source>
        <strain evidence="2 3">CCFEE 5935</strain>
    </source>
</reference>
<proteinExistence type="predicted"/>
<gene>
    <name evidence="2" type="ORF">LTR77_000429</name>
</gene>
<feature type="compositionally biased region" description="Pro residues" evidence="1">
    <location>
        <begin position="357"/>
        <end position="375"/>
    </location>
</feature>
<organism evidence="2 3">
    <name type="scientific">Saxophila tyrrhenica</name>
    <dbReference type="NCBI Taxonomy" id="1690608"/>
    <lineage>
        <taxon>Eukaryota</taxon>
        <taxon>Fungi</taxon>
        <taxon>Dikarya</taxon>
        <taxon>Ascomycota</taxon>
        <taxon>Pezizomycotina</taxon>
        <taxon>Dothideomycetes</taxon>
        <taxon>Dothideomycetidae</taxon>
        <taxon>Mycosphaerellales</taxon>
        <taxon>Extremaceae</taxon>
        <taxon>Saxophila</taxon>
    </lineage>
</organism>
<name>A0AAV9PNB1_9PEZI</name>
<evidence type="ECO:0000256" key="1">
    <source>
        <dbReference type="SAM" id="MobiDB-lite"/>
    </source>
</evidence>
<feature type="compositionally biased region" description="Low complexity" evidence="1">
    <location>
        <begin position="287"/>
        <end position="307"/>
    </location>
</feature>
<dbReference type="GeneID" id="89921779"/>
<accession>A0AAV9PNB1</accession>
<protein>
    <submittedName>
        <fullName evidence="2">Uncharacterized protein</fullName>
    </submittedName>
</protein>
<feature type="compositionally biased region" description="Polar residues" evidence="1">
    <location>
        <begin position="331"/>
        <end position="341"/>
    </location>
</feature>
<evidence type="ECO:0000313" key="2">
    <source>
        <dbReference type="EMBL" id="KAK5175291.1"/>
    </source>
</evidence>
<dbReference type="EMBL" id="JAVRRT010000001">
    <property type="protein sequence ID" value="KAK5175291.1"/>
    <property type="molecule type" value="Genomic_DNA"/>
</dbReference>
<dbReference type="Proteomes" id="UP001337655">
    <property type="component" value="Unassembled WGS sequence"/>
</dbReference>
<dbReference type="RefSeq" id="XP_064663929.1">
    <property type="nucleotide sequence ID" value="XM_064797695.1"/>
</dbReference>
<sequence>MVWGLFKKESFSQTARPAQAQRRAAQARSAHSSATVTATTPTPHLDNTKRPKSLGNTVGKFGIRCVLEGSSSRSWPPRWCIAGTDLKGVLYFAVQFNQNGSTPIERARVRISFGKSTNIDPVPWIPEYAPNKEISGPPLIRNEGRNRLFSPQFGVNAASIGGNLSIGEMGSNAQSSPGRSWKFTSGFPSTDSTDVTEVGFEWTRGWDNDYDGLNRKFQTAIVVNRDSIDSLAMAVQVEVKPMTGWRTPGPPPEKKSGPLQPLHNLDEVSFEGVLDSLEDRIQEANQPAAPSATTTTTTTTAGPADPGAAPPQPLQIQFTTGVQAPLPQQPIAGSSSTSVPALQQAIPSVPGSAGRPPASPSPQPQQSPAPPPPAATTPAGSSTPPSIPIPPAAVPLPAQPSGNTTATIP</sequence>
<keyword evidence="3" id="KW-1185">Reference proteome</keyword>
<feature type="compositionally biased region" description="Low complexity" evidence="1">
    <location>
        <begin position="347"/>
        <end position="356"/>
    </location>
</feature>
<feature type="compositionally biased region" description="Pro residues" evidence="1">
    <location>
        <begin position="385"/>
        <end position="398"/>
    </location>
</feature>
<feature type="region of interest" description="Disordered" evidence="1">
    <location>
        <begin position="284"/>
        <end position="409"/>
    </location>
</feature>
<feature type="region of interest" description="Disordered" evidence="1">
    <location>
        <begin position="24"/>
        <end position="54"/>
    </location>
</feature>
<evidence type="ECO:0000313" key="3">
    <source>
        <dbReference type="Proteomes" id="UP001337655"/>
    </source>
</evidence>
<feature type="region of interest" description="Disordered" evidence="1">
    <location>
        <begin position="242"/>
        <end position="262"/>
    </location>
</feature>
<dbReference type="AlphaFoldDB" id="A0AAV9PNB1"/>
<feature type="compositionally biased region" description="Low complexity" evidence="1">
    <location>
        <begin position="24"/>
        <end position="44"/>
    </location>
</feature>
<comment type="caution">
    <text evidence="2">The sequence shown here is derived from an EMBL/GenBank/DDBJ whole genome shotgun (WGS) entry which is preliminary data.</text>
</comment>